<feature type="compositionally biased region" description="Low complexity" evidence="1">
    <location>
        <begin position="314"/>
        <end position="328"/>
    </location>
</feature>
<dbReference type="InterPro" id="IPR012535">
    <property type="entry name" value="Cell_div_Cdc14"/>
</dbReference>
<feature type="compositionally biased region" description="Pro residues" evidence="1">
    <location>
        <begin position="265"/>
        <end position="284"/>
    </location>
</feature>
<dbReference type="PANTHER" id="PTHR34065:SF1">
    <property type="entry name" value="CELL DIVISION CONTROL PROTEIN 14"/>
    <property type="match status" value="1"/>
</dbReference>
<dbReference type="Proteomes" id="UP000077266">
    <property type="component" value="Unassembled WGS sequence"/>
</dbReference>
<dbReference type="PANTHER" id="PTHR34065">
    <property type="entry name" value="CELL DIVISION CONTROL PROTEIN 14"/>
    <property type="match status" value="1"/>
</dbReference>
<feature type="region of interest" description="Disordered" evidence="1">
    <location>
        <begin position="259"/>
        <end position="365"/>
    </location>
</feature>
<dbReference type="AlphaFoldDB" id="A0A165QWM7"/>
<accession>A0A165QWM7</accession>
<evidence type="ECO:0000313" key="2">
    <source>
        <dbReference type="EMBL" id="KZW04169.1"/>
    </source>
</evidence>
<gene>
    <name evidence="2" type="ORF">EXIGLDRAFT_758467</name>
</gene>
<evidence type="ECO:0008006" key="4">
    <source>
        <dbReference type="Google" id="ProtNLM"/>
    </source>
</evidence>
<protein>
    <recommendedName>
        <fullName evidence="4">CDC14-domain-containing protein</fullName>
    </recommendedName>
</protein>
<dbReference type="EMBL" id="KV425882">
    <property type="protein sequence ID" value="KZW04169.1"/>
    <property type="molecule type" value="Genomic_DNA"/>
</dbReference>
<name>A0A165QWM7_EXIGL</name>
<evidence type="ECO:0000313" key="3">
    <source>
        <dbReference type="Proteomes" id="UP000077266"/>
    </source>
</evidence>
<evidence type="ECO:0000256" key="1">
    <source>
        <dbReference type="SAM" id="MobiDB-lite"/>
    </source>
</evidence>
<dbReference type="InParanoid" id="A0A165QWM7"/>
<sequence>MDSRRQISTALDDISSISASHNRRQRALDKLERVVAETCAALDGADPSRLSTFLELQDAFDCNIASRLLPFIAQALPVLRAQAVDEGDGASDEDYGLYCCVAQSMSLLQGLALLHSATKSFLSKKWVIEVFLALLACPQLRPSTPVPASPTKSPTKSSASSRDAPPPLAIAVVDTLLCVLVDAPLAIRAFEEVNGLEVIVKTLKRAGVPRDIRMKCLEFLYWYLLPEDAPPTRSASGPAPSAPSSPTKRTATNALQANASWPSANPIPPPVPPMPDCPGTPPRSPTKSSRTGLLRRDLDFVPTTPKRPTIARLGVGTPRGGATRTTGTDSPLASPTKRRMLAPSGATDRSSRAPSRDSSFASENVFLQGPAPTRLFASKAAVTTPKVIKSTEEKKALLGTLLGNVDVLVEGVCKAGVWGLG</sequence>
<dbReference type="OrthoDB" id="5357220at2759"/>
<dbReference type="Pfam" id="PF08045">
    <property type="entry name" value="CDC14"/>
    <property type="match status" value="2"/>
</dbReference>
<keyword evidence="3" id="KW-1185">Reference proteome</keyword>
<proteinExistence type="predicted"/>
<dbReference type="STRING" id="1314781.A0A165QWM7"/>
<feature type="region of interest" description="Disordered" evidence="1">
    <location>
        <begin position="231"/>
        <end position="250"/>
    </location>
</feature>
<feature type="compositionally biased region" description="Low complexity" evidence="1">
    <location>
        <begin position="149"/>
        <end position="161"/>
    </location>
</feature>
<reference evidence="2 3" key="1">
    <citation type="journal article" date="2016" name="Mol. Biol. Evol.">
        <title>Comparative Genomics of Early-Diverging Mushroom-Forming Fungi Provides Insights into the Origins of Lignocellulose Decay Capabilities.</title>
        <authorList>
            <person name="Nagy L.G."/>
            <person name="Riley R."/>
            <person name="Tritt A."/>
            <person name="Adam C."/>
            <person name="Daum C."/>
            <person name="Floudas D."/>
            <person name="Sun H."/>
            <person name="Yadav J.S."/>
            <person name="Pangilinan J."/>
            <person name="Larsson K.H."/>
            <person name="Matsuura K."/>
            <person name="Barry K."/>
            <person name="Labutti K."/>
            <person name="Kuo R."/>
            <person name="Ohm R.A."/>
            <person name="Bhattacharya S.S."/>
            <person name="Shirouzu T."/>
            <person name="Yoshinaga Y."/>
            <person name="Martin F.M."/>
            <person name="Grigoriev I.V."/>
            <person name="Hibbett D.S."/>
        </authorList>
    </citation>
    <scope>NUCLEOTIDE SEQUENCE [LARGE SCALE GENOMIC DNA]</scope>
    <source>
        <strain evidence="2 3">HHB12029</strain>
    </source>
</reference>
<organism evidence="2 3">
    <name type="scientific">Exidia glandulosa HHB12029</name>
    <dbReference type="NCBI Taxonomy" id="1314781"/>
    <lineage>
        <taxon>Eukaryota</taxon>
        <taxon>Fungi</taxon>
        <taxon>Dikarya</taxon>
        <taxon>Basidiomycota</taxon>
        <taxon>Agaricomycotina</taxon>
        <taxon>Agaricomycetes</taxon>
        <taxon>Auriculariales</taxon>
        <taxon>Exidiaceae</taxon>
        <taxon>Exidia</taxon>
    </lineage>
</organism>
<feature type="region of interest" description="Disordered" evidence="1">
    <location>
        <begin position="143"/>
        <end position="164"/>
    </location>
</feature>